<dbReference type="GO" id="GO:0005524">
    <property type="term" value="F:ATP binding"/>
    <property type="evidence" value="ECO:0007669"/>
    <property type="project" value="UniProtKB-KW"/>
</dbReference>
<keyword evidence="7" id="KW-1185">Reference proteome</keyword>
<comment type="similarity">
    <text evidence="1">Belongs to the SMC family. SbcC subfamily.</text>
</comment>
<reference evidence="6 7" key="1">
    <citation type="submission" date="2018-10" db="EMBL/GenBank/DDBJ databases">
        <title>Phylogenomics of Brevibacillus.</title>
        <authorList>
            <person name="Dunlap C."/>
        </authorList>
    </citation>
    <scope>NUCLEOTIDE SEQUENCE [LARGE SCALE GENOMIC DNA]</scope>
    <source>
        <strain evidence="6 7">JCM 15774</strain>
    </source>
</reference>
<dbReference type="Pfam" id="PF13476">
    <property type="entry name" value="AAA_23"/>
    <property type="match status" value="1"/>
</dbReference>
<evidence type="ECO:0000256" key="1">
    <source>
        <dbReference type="ARBA" id="ARBA00006930"/>
    </source>
</evidence>
<dbReference type="Gene3D" id="1.10.287.510">
    <property type="entry name" value="Helix hairpin bin"/>
    <property type="match status" value="1"/>
</dbReference>
<accession>A0A3M8DPX7</accession>
<evidence type="ECO:0000259" key="5">
    <source>
        <dbReference type="Pfam" id="PF13476"/>
    </source>
</evidence>
<evidence type="ECO:0000256" key="3">
    <source>
        <dbReference type="ARBA" id="ARBA00013368"/>
    </source>
</evidence>
<evidence type="ECO:0000313" key="7">
    <source>
        <dbReference type="Proteomes" id="UP000269573"/>
    </source>
</evidence>
<comment type="caution">
    <text evidence="6">The sequence shown here is derived from an EMBL/GenBank/DDBJ whole genome shotgun (WGS) entry which is preliminary data.</text>
</comment>
<dbReference type="SUPFAM" id="SSF75712">
    <property type="entry name" value="Rad50 coiled-coil Zn hook"/>
    <property type="match status" value="1"/>
</dbReference>
<dbReference type="Gene3D" id="3.40.50.300">
    <property type="entry name" value="P-loop containing nucleotide triphosphate hydrolases"/>
    <property type="match status" value="1"/>
</dbReference>
<gene>
    <name evidence="6" type="ORF">EDM59_01715</name>
</gene>
<dbReference type="PANTHER" id="PTHR32114">
    <property type="entry name" value="ABC TRANSPORTER ABCH.3"/>
    <property type="match status" value="1"/>
</dbReference>
<keyword evidence="6" id="KW-0067">ATP-binding</keyword>
<sequence length="511" mass="57629">MGGICLKVTIEKLVINEFKGHRYLAIQGGHLVEIEGDNGKGKSTIADSISWLLYGTDAMGIKLDPLPTTYQGAETYVEALIHLDQKPVLFRRTLAGGKTSYHLNEEPIKAKQFEEYIKRIGLREQFLSQFNPMFFTAQHWEEQRKQLTHYVQEPTNGEVLAELSAVEKDMLEPELKKRELDAIEKIARETAKKSEAEGTALRARIRTLQEQGEADKATIEACPVAFNQVDERMAEIREELTQTTSSGIKQRRVDLQRDIDRKMNDGRQLKSEADYLATQPVPDMCPTCKQGLPHSHIENVMTAQQVKINEKKTAMLNLKTEIQKLKADLDLLPEDEAIFDPKPFLDEIAMLERVKAAAARITEMNQKVNEAEEAAKTQSKAFAHANYMISCVKNFRAKRAELMVMKINNLFTTVSVRLFDHVKSTDDYKPTFEIERGGVPFRLLSLSEKMKAGLEVATALMNLSGNHFPVFIDNAESVVEIPRVPSQVFISRVVPGPLKIETTAKQEAKAS</sequence>
<keyword evidence="4" id="KW-0175">Coiled coil</keyword>
<dbReference type="EMBL" id="RHHU01000002">
    <property type="protein sequence ID" value="RNB90188.1"/>
    <property type="molecule type" value="Genomic_DNA"/>
</dbReference>
<comment type="subunit">
    <text evidence="2">Heterodimer of SbcC and SbcD.</text>
</comment>
<dbReference type="GO" id="GO:0006302">
    <property type="term" value="P:double-strand break repair"/>
    <property type="evidence" value="ECO:0007669"/>
    <property type="project" value="InterPro"/>
</dbReference>
<dbReference type="InterPro" id="IPR038729">
    <property type="entry name" value="Rad50/SbcC_AAA"/>
</dbReference>
<evidence type="ECO:0000256" key="2">
    <source>
        <dbReference type="ARBA" id="ARBA00011322"/>
    </source>
</evidence>
<feature type="coiled-coil region" evidence="4">
    <location>
        <begin position="308"/>
        <end position="381"/>
    </location>
</feature>
<keyword evidence="6" id="KW-0547">Nucleotide-binding</keyword>
<evidence type="ECO:0000313" key="6">
    <source>
        <dbReference type="EMBL" id="RNB90188.1"/>
    </source>
</evidence>
<dbReference type="AlphaFoldDB" id="A0A3M8DPX7"/>
<organism evidence="6 7">
    <name type="scientific">Brevibacillus nitrificans</name>
    <dbReference type="NCBI Taxonomy" id="651560"/>
    <lineage>
        <taxon>Bacteria</taxon>
        <taxon>Bacillati</taxon>
        <taxon>Bacillota</taxon>
        <taxon>Bacilli</taxon>
        <taxon>Bacillales</taxon>
        <taxon>Paenibacillaceae</taxon>
        <taxon>Brevibacillus</taxon>
    </lineage>
</organism>
<evidence type="ECO:0000256" key="4">
    <source>
        <dbReference type="SAM" id="Coils"/>
    </source>
</evidence>
<dbReference type="PANTHER" id="PTHR32114:SF2">
    <property type="entry name" value="ABC TRANSPORTER ABCH.3"/>
    <property type="match status" value="1"/>
</dbReference>
<dbReference type="GO" id="GO:0016887">
    <property type="term" value="F:ATP hydrolysis activity"/>
    <property type="evidence" value="ECO:0007669"/>
    <property type="project" value="InterPro"/>
</dbReference>
<dbReference type="SUPFAM" id="SSF52540">
    <property type="entry name" value="P-loop containing nucleoside triphosphate hydrolases"/>
    <property type="match status" value="1"/>
</dbReference>
<protein>
    <recommendedName>
        <fullName evidence="3">Nuclease SbcCD subunit C</fullName>
    </recommendedName>
</protein>
<dbReference type="Proteomes" id="UP000269573">
    <property type="component" value="Unassembled WGS sequence"/>
</dbReference>
<feature type="domain" description="Rad50/SbcC-type AAA" evidence="5">
    <location>
        <begin position="12"/>
        <end position="210"/>
    </location>
</feature>
<name>A0A3M8DPX7_9BACL</name>
<proteinExistence type="inferred from homology"/>
<dbReference type="InterPro" id="IPR027417">
    <property type="entry name" value="P-loop_NTPase"/>
</dbReference>